<dbReference type="AlphaFoldDB" id="A0A2T5MIL7"/>
<evidence type="ECO:0000259" key="5">
    <source>
        <dbReference type="SMART" id="SM00563"/>
    </source>
</evidence>
<dbReference type="RefSeq" id="WP_107939617.1">
    <property type="nucleotide sequence ID" value="NZ_QANS01000002.1"/>
</dbReference>
<keyword evidence="3" id="KW-0012">Acyltransferase</keyword>
<reference evidence="6 7" key="1">
    <citation type="submission" date="2018-04" db="EMBL/GenBank/DDBJ databases">
        <title>Novel species isolated from glacier.</title>
        <authorList>
            <person name="Liu Q."/>
            <person name="Xin Y.-H."/>
        </authorList>
    </citation>
    <scope>NUCLEOTIDE SEQUENCE [LARGE SCALE GENOMIC DNA]</scope>
    <source>
        <strain evidence="6 7">GT1R17</strain>
    </source>
</reference>
<name>A0A2T5MIL7_9GAMM</name>
<dbReference type="EMBL" id="QANS01000002">
    <property type="protein sequence ID" value="PTU32421.1"/>
    <property type="molecule type" value="Genomic_DNA"/>
</dbReference>
<dbReference type="OrthoDB" id="9812274at2"/>
<dbReference type="InterPro" id="IPR002123">
    <property type="entry name" value="Plipid/glycerol_acylTrfase"/>
</dbReference>
<dbReference type="GO" id="GO:0003841">
    <property type="term" value="F:1-acylglycerol-3-phosphate O-acyltransferase activity"/>
    <property type="evidence" value="ECO:0007669"/>
    <property type="project" value="TreeGrafter"/>
</dbReference>
<dbReference type="Proteomes" id="UP000244248">
    <property type="component" value="Unassembled WGS sequence"/>
</dbReference>
<comment type="pathway">
    <text evidence="1">Lipid metabolism.</text>
</comment>
<feature type="domain" description="Phospholipid/glycerol acyltransferase" evidence="5">
    <location>
        <begin position="70"/>
        <end position="184"/>
    </location>
</feature>
<dbReference type="SUPFAM" id="SSF69593">
    <property type="entry name" value="Glycerol-3-phosphate (1)-acyltransferase"/>
    <property type="match status" value="1"/>
</dbReference>
<dbReference type="PANTHER" id="PTHR10434">
    <property type="entry name" value="1-ACYL-SN-GLYCEROL-3-PHOSPHATE ACYLTRANSFERASE"/>
    <property type="match status" value="1"/>
</dbReference>
<accession>A0A2T5MIL7</accession>
<proteinExistence type="predicted"/>
<keyword evidence="7" id="KW-1185">Reference proteome</keyword>
<dbReference type="Pfam" id="PF01553">
    <property type="entry name" value="Acyltransferase"/>
    <property type="match status" value="1"/>
</dbReference>
<dbReference type="PANTHER" id="PTHR10434:SF11">
    <property type="entry name" value="1-ACYL-SN-GLYCEROL-3-PHOSPHATE ACYLTRANSFERASE"/>
    <property type="match status" value="1"/>
</dbReference>
<feature type="transmembrane region" description="Helical" evidence="4">
    <location>
        <begin position="6"/>
        <end position="31"/>
    </location>
</feature>
<dbReference type="GO" id="GO:0006654">
    <property type="term" value="P:phosphatidic acid biosynthetic process"/>
    <property type="evidence" value="ECO:0007669"/>
    <property type="project" value="TreeGrafter"/>
</dbReference>
<comment type="caution">
    <text evidence="6">The sequence shown here is derived from an EMBL/GenBank/DDBJ whole genome shotgun (WGS) entry which is preliminary data.</text>
</comment>
<keyword evidence="4" id="KW-0472">Membrane</keyword>
<dbReference type="CDD" id="cd07989">
    <property type="entry name" value="LPLAT_AGPAT-like"/>
    <property type="match status" value="1"/>
</dbReference>
<keyword evidence="4" id="KW-0812">Transmembrane</keyword>
<protein>
    <recommendedName>
        <fullName evidence="5">Phospholipid/glycerol acyltransferase domain-containing protein</fullName>
    </recommendedName>
</protein>
<evidence type="ECO:0000256" key="3">
    <source>
        <dbReference type="ARBA" id="ARBA00023315"/>
    </source>
</evidence>
<evidence type="ECO:0000256" key="1">
    <source>
        <dbReference type="ARBA" id="ARBA00005189"/>
    </source>
</evidence>
<evidence type="ECO:0000256" key="2">
    <source>
        <dbReference type="ARBA" id="ARBA00022679"/>
    </source>
</evidence>
<evidence type="ECO:0000313" key="6">
    <source>
        <dbReference type="EMBL" id="PTU32421.1"/>
    </source>
</evidence>
<keyword evidence="4" id="KW-1133">Transmembrane helix</keyword>
<organism evidence="6 7">
    <name type="scientific">Stenotrophobium rhamnosiphilum</name>
    <dbReference type="NCBI Taxonomy" id="2029166"/>
    <lineage>
        <taxon>Bacteria</taxon>
        <taxon>Pseudomonadati</taxon>
        <taxon>Pseudomonadota</taxon>
        <taxon>Gammaproteobacteria</taxon>
        <taxon>Nevskiales</taxon>
        <taxon>Nevskiaceae</taxon>
        <taxon>Stenotrophobium</taxon>
    </lineage>
</organism>
<gene>
    <name evidence="6" type="ORF">CJD38_07165</name>
</gene>
<evidence type="ECO:0000313" key="7">
    <source>
        <dbReference type="Proteomes" id="UP000244248"/>
    </source>
</evidence>
<dbReference type="SMART" id="SM00563">
    <property type="entry name" value="PlsC"/>
    <property type="match status" value="1"/>
</dbReference>
<sequence length="248" mass="27008">MFSRLFNFFYAPLAALVFVAVVLPFCVIIIITPTLTLRRIIGRFCVRFCLLCIGVPMRVRGMENLPAGHCIAVANHASYMDGLILTAALPTRFTFVVQDGAASWPVVGPTLRRMGVTFVNRSNPREGALQTRALIRRVQDGDSLAIFAEGTFKEEPGLMAFKNGTFMIAVRAGVPVVPMAIRGSRRLWGSGNKLPRWSHIEVEASAAISPTGTDKAAETNLSNAVRAQVLAMCGEHDRLQSSSNDEDA</sequence>
<keyword evidence="2" id="KW-0808">Transferase</keyword>
<evidence type="ECO:0000256" key="4">
    <source>
        <dbReference type="SAM" id="Phobius"/>
    </source>
</evidence>